<dbReference type="Gene3D" id="3.40.50.300">
    <property type="entry name" value="P-loop containing nucleotide triphosphate hydrolases"/>
    <property type="match status" value="1"/>
</dbReference>
<evidence type="ECO:0000256" key="8">
    <source>
        <dbReference type="ARBA" id="ARBA00022840"/>
    </source>
</evidence>
<evidence type="ECO:0000256" key="4">
    <source>
        <dbReference type="ARBA" id="ARBA00022679"/>
    </source>
</evidence>
<dbReference type="GO" id="GO:0005829">
    <property type="term" value="C:cytosol"/>
    <property type="evidence" value="ECO:0007669"/>
    <property type="project" value="TreeGrafter"/>
</dbReference>
<accession>A0A4P8XXY5</accession>
<dbReference type="GO" id="GO:0006227">
    <property type="term" value="P:dUDP biosynthetic process"/>
    <property type="evidence" value="ECO:0007669"/>
    <property type="project" value="TreeGrafter"/>
</dbReference>
<evidence type="ECO:0000313" key="12">
    <source>
        <dbReference type="EMBL" id="QCT07374.1"/>
    </source>
</evidence>
<dbReference type="GO" id="GO:0005524">
    <property type="term" value="F:ATP binding"/>
    <property type="evidence" value="ECO:0007669"/>
    <property type="project" value="UniProtKB-UniRule"/>
</dbReference>
<dbReference type="Pfam" id="PF02223">
    <property type="entry name" value="Thymidylate_kin"/>
    <property type="match status" value="1"/>
</dbReference>
<dbReference type="PANTHER" id="PTHR10344">
    <property type="entry name" value="THYMIDYLATE KINASE"/>
    <property type="match status" value="1"/>
</dbReference>
<evidence type="ECO:0000256" key="5">
    <source>
        <dbReference type="ARBA" id="ARBA00022727"/>
    </source>
</evidence>
<gene>
    <name evidence="10" type="primary">tmk</name>
    <name evidence="12" type="ORF">E5Z56_08395</name>
</gene>
<keyword evidence="5 10" id="KW-0545">Nucleotide biosynthesis</keyword>
<dbReference type="InterPro" id="IPR039430">
    <property type="entry name" value="Thymidylate_kin-like_dom"/>
</dbReference>
<dbReference type="InterPro" id="IPR027417">
    <property type="entry name" value="P-loop_NTPase"/>
</dbReference>
<dbReference type="PANTHER" id="PTHR10344:SF4">
    <property type="entry name" value="UMP-CMP KINASE 2, MITOCHONDRIAL"/>
    <property type="match status" value="1"/>
</dbReference>
<name>A0A4P8XXY5_9FIRM</name>
<keyword evidence="7 10" id="KW-0418">Kinase</keyword>
<keyword evidence="4 10" id="KW-0808">Transferase</keyword>
<dbReference type="InterPro" id="IPR018094">
    <property type="entry name" value="Thymidylate_kinase"/>
</dbReference>
<dbReference type="Proteomes" id="UP000301475">
    <property type="component" value="Chromosome"/>
</dbReference>
<keyword evidence="13" id="KW-1185">Reference proteome</keyword>
<evidence type="ECO:0000256" key="1">
    <source>
        <dbReference type="ARBA" id="ARBA00009776"/>
    </source>
</evidence>
<dbReference type="OrthoDB" id="9774907at2"/>
<evidence type="ECO:0000256" key="3">
    <source>
        <dbReference type="ARBA" id="ARBA00017144"/>
    </source>
</evidence>
<comment type="caution">
    <text evidence="10">Lacks conserved residue(s) required for the propagation of feature annotation.</text>
</comment>
<dbReference type="CDD" id="cd01672">
    <property type="entry name" value="TMPK"/>
    <property type="match status" value="1"/>
</dbReference>
<comment type="catalytic activity">
    <reaction evidence="9 10">
        <text>dTMP + ATP = dTDP + ADP</text>
        <dbReference type="Rhea" id="RHEA:13517"/>
        <dbReference type="ChEBI" id="CHEBI:30616"/>
        <dbReference type="ChEBI" id="CHEBI:58369"/>
        <dbReference type="ChEBI" id="CHEBI:63528"/>
        <dbReference type="ChEBI" id="CHEBI:456216"/>
        <dbReference type="EC" id="2.7.4.9"/>
    </reaction>
</comment>
<dbReference type="RefSeq" id="WP_138157399.1">
    <property type="nucleotide sequence ID" value="NZ_CP039381.1"/>
</dbReference>
<evidence type="ECO:0000256" key="6">
    <source>
        <dbReference type="ARBA" id="ARBA00022741"/>
    </source>
</evidence>
<dbReference type="HAMAP" id="MF_00165">
    <property type="entry name" value="Thymidylate_kinase"/>
    <property type="match status" value="1"/>
</dbReference>
<keyword evidence="8 10" id="KW-0067">ATP-binding</keyword>
<feature type="domain" description="Thymidylate kinase-like" evidence="11">
    <location>
        <begin position="8"/>
        <end position="197"/>
    </location>
</feature>
<comment type="function">
    <text evidence="10">Phosphorylation of dTMP to form dTDP in both de novo and salvage pathways of dTTP synthesis.</text>
</comment>
<protein>
    <recommendedName>
        <fullName evidence="3 10">Thymidylate kinase</fullName>
        <ecNumber evidence="2 10">2.7.4.9</ecNumber>
    </recommendedName>
    <alternativeName>
        <fullName evidence="10">dTMP kinase</fullName>
    </alternativeName>
</protein>
<evidence type="ECO:0000256" key="2">
    <source>
        <dbReference type="ARBA" id="ARBA00012980"/>
    </source>
</evidence>
<reference evidence="12 13" key="1">
    <citation type="submission" date="2019-04" db="EMBL/GenBank/DDBJ databases">
        <authorList>
            <person name="Embree M."/>
            <person name="Gaffney J.R."/>
        </authorList>
    </citation>
    <scope>NUCLEOTIDE SEQUENCE [LARGE SCALE GENOMIC DNA]</scope>
    <source>
        <strain evidence="12 13">JE7A12</strain>
    </source>
</reference>
<dbReference type="GO" id="GO:0006235">
    <property type="term" value="P:dTTP biosynthetic process"/>
    <property type="evidence" value="ECO:0007669"/>
    <property type="project" value="UniProtKB-UniRule"/>
</dbReference>
<proteinExistence type="inferred from homology"/>
<dbReference type="SUPFAM" id="SSF52540">
    <property type="entry name" value="P-loop containing nucleoside triphosphate hydrolases"/>
    <property type="match status" value="1"/>
</dbReference>
<organism evidence="12 13">
    <name type="scientific">Ruminococcus bovis</name>
    <dbReference type="NCBI Taxonomy" id="2564099"/>
    <lineage>
        <taxon>Bacteria</taxon>
        <taxon>Bacillati</taxon>
        <taxon>Bacillota</taxon>
        <taxon>Clostridia</taxon>
        <taxon>Eubacteriales</taxon>
        <taxon>Oscillospiraceae</taxon>
        <taxon>Ruminococcus</taxon>
    </lineage>
</organism>
<evidence type="ECO:0000313" key="13">
    <source>
        <dbReference type="Proteomes" id="UP000301475"/>
    </source>
</evidence>
<dbReference type="EMBL" id="CP039381">
    <property type="protein sequence ID" value="QCT07374.1"/>
    <property type="molecule type" value="Genomic_DNA"/>
</dbReference>
<evidence type="ECO:0000259" key="11">
    <source>
        <dbReference type="Pfam" id="PF02223"/>
    </source>
</evidence>
<dbReference type="AlphaFoldDB" id="A0A4P8XXY5"/>
<sequence>MAGKIIVIEGLDGSGKATQTDLLYKKLLSEGKNVKKLTFPCYDSDSSALVKMYLGGELGDDPNLVNPYTASAFYAVDRVASFLKDWKNDYDNGTIFLCDRYSTSNPIYQLSKLNENEYDEYLEWLNDFEHIKLEIPAPDFVLYLNMPIEVSQKLMAKRYNGDENRKDIHEKNISFLEKCHSSAKYCADKLGWEVVDCAFNGEPRSIEEISNEVYSKVKGKV</sequence>
<evidence type="ECO:0000256" key="10">
    <source>
        <dbReference type="HAMAP-Rule" id="MF_00165"/>
    </source>
</evidence>
<keyword evidence="6 10" id="KW-0547">Nucleotide-binding</keyword>
<dbReference type="EC" id="2.7.4.9" evidence="2 10"/>
<evidence type="ECO:0000256" key="9">
    <source>
        <dbReference type="ARBA" id="ARBA00048743"/>
    </source>
</evidence>
<dbReference type="KEGG" id="ruj:E5Z56_08395"/>
<dbReference type="GO" id="GO:0004798">
    <property type="term" value="F:dTMP kinase activity"/>
    <property type="evidence" value="ECO:0007669"/>
    <property type="project" value="UniProtKB-UniRule"/>
</dbReference>
<evidence type="ECO:0000256" key="7">
    <source>
        <dbReference type="ARBA" id="ARBA00022777"/>
    </source>
</evidence>
<dbReference type="FunFam" id="3.40.50.300:FF:002288">
    <property type="entry name" value="Probable thymidylate kinase"/>
    <property type="match status" value="1"/>
</dbReference>
<comment type="similarity">
    <text evidence="1 10">Belongs to the thymidylate kinase family.</text>
</comment>
<dbReference type="GO" id="GO:0006233">
    <property type="term" value="P:dTDP biosynthetic process"/>
    <property type="evidence" value="ECO:0007669"/>
    <property type="project" value="InterPro"/>
</dbReference>